<dbReference type="InterPro" id="IPR039970">
    <property type="entry name" value="TF_Grauzone"/>
</dbReference>
<dbReference type="OrthoDB" id="5388486at2759"/>
<keyword evidence="4" id="KW-1185">Reference proteome</keyword>
<sequence length="869" mass="96146">MEPASKRRRLAPKIPESPSQQATSPGQPQAGQALVSEQSQQFVPAEYAALSQAPGPPPQLYPEARQDFESFARHLQDAAMTIYRQTQRYPYTDVTVLLLRWEEDTAVEDDLLALEKVFRERYDYNTTKWQIPTVPNPSLKLGVQMTSFLENKRPDHLLIVYYAGHGYVDPDNQLYWASNSNEDAAKLRWNGVRCLFEDAQADMLLLLDTCGSRDEPSTNGKCTKEVIAAYSPEQSSKSLGSRSFTATLTDSLVRLSTTARPFTVQQLYQDVLAWRHEEASRAQPVANGTPKTITDRPRLPVHVNLTSAKDRSLPLAPLHPKSASNDERRQNGEEDGPKLKPEGPSGGLGANVDLTFDEARVLVCTTFVGDASPDMGSFKQWLHNTPSLASKIAVEGIFIGPPTMLLISMPQLIWSVVEHDKVCCFLGYINSHNMVHLYTQLVASTPVPTPSPQAVEDGRILLEARQAAANSPSLIRRETGNHAVLPPETPGRIEDGQKPLLITQTPGQSGLPQDSANVPVQVNVEDSAEMQEAAEQLKALSHVRHLSGETPLSIDHQHTQVGDNIEVRHPAQEDDRDTSHDSVPDDFQFAVSAKVKEVQPRKPLKAKDKPTPKQETRCSMCSHAPFKDSSSLRKHIAAAHTRPFPCAFSFAGCTSTFGSKNEWKRHIASQHLCLQYYRCSSCPQSAAEGKGNEFNRKDLFTQHLRRMHAPFAVKKGLIKADNRVQMEWDSHVKEMQQSCLVTRRTPPSRSACPKPDCQTVFEGAGSWDEWTEHVGRHMEKGEAQGMSIDRLLASWAMDEGIIERKANGEYKLCSQPGSSNGRDSSAHQNGNGSSSNHNGSFISDAGKEEDDPTAITVALSTTSDRMDVD</sequence>
<feature type="compositionally biased region" description="Basic and acidic residues" evidence="1">
    <location>
        <begin position="598"/>
        <end position="616"/>
    </location>
</feature>
<feature type="region of interest" description="Disordered" evidence="1">
    <location>
        <begin position="279"/>
        <end position="349"/>
    </location>
</feature>
<comment type="caution">
    <text evidence="3">The sequence shown here is derived from an EMBL/GenBank/DDBJ whole genome shotgun (WGS) entry which is preliminary data.</text>
</comment>
<protein>
    <recommendedName>
        <fullName evidence="2">C2H2-type domain-containing protein</fullName>
    </recommendedName>
</protein>
<feature type="region of interest" description="Disordered" evidence="1">
    <location>
        <begin position="1"/>
        <end position="39"/>
    </location>
</feature>
<feature type="compositionally biased region" description="Low complexity" evidence="1">
    <location>
        <begin position="826"/>
        <end position="840"/>
    </location>
</feature>
<organism evidence="3 4">
    <name type="scientific">Coniochaeta pulveracea</name>
    <dbReference type="NCBI Taxonomy" id="177199"/>
    <lineage>
        <taxon>Eukaryota</taxon>
        <taxon>Fungi</taxon>
        <taxon>Dikarya</taxon>
        <taxon>Ascomycota</taxon>
        <taxon>Pezizomycotina</taxon>
        <taxon>Sordariomycetes</taxon>
        <taxon>Sordariomycetidae</taxon>
        <taxon>Coniochaetales</taxon>
        <taxon>Coniochaetaceae</taxon>
        <taxon>Coniochaeta</taxon>
    </lineage>
</organism>
<name>A0A420YG07_9PEZI</name>
<dbReference type="AlphaFoldDB" id="A0A420YG07"/>
<gene>
    <name evidence="3" type="ORF">DL546_008163</name>
</gene>
<feature type="domain" description="C2H2-type" evidence="2">
    <location>
        <begin position="750"/>
        <end position="777"/>
    </location>
</feature>
<feature type="domain" description="C2H2-type" evidence="2">
    <location>
        <begin position="644"/>
        <end position="671"/>
    </location>
</feature>
<dbReference type="Proteomes" id="UP000275385">
    <property type="component" value="Unassembled WGS sequence"/>
</dbReference>
<dbReference type="Gene3D" id="3.30.160.60">
    <property type="entry name" value="Classic Zinc Finger"/>
    <property type="match status" value="1"/>
</dbReference>
<evidence type="ECO:0000259" key="2">
    <source>
        <dbReference type="SMART" id="SM00355"/>
    </source>
</evidence>
<proteinExistence type="predicted"/>
<dbReference type="InterPro" id="IPR013087">
    <property type="entry name" value="Znf_C2H2_type"/>
</dbReference>
<reference evidence="3 4" key="1">
    <citation type="submission" date="2018-08" db="EMBL/GenBank/DDBJ databases">
        <title>Draft genome of the lignicolous fungus Coniochaeta pulveracea.</title>
        <authorList>
            <person name="Borstlap C.J."/>
            <person name="De Witt R.N."/>
            <person name="Botha A."/>
            <person name="Volschenk H."/>
        </authorList>
    </citation>
    <scope>NUCLEOTIDE SEQUENCE [LARGE SCALE GENOMIC DNA]</scope>
    <source>
        <strain evidence="3 4">CAB683</strain>
    </source>
</reference>
<feature type="region of interest" description="Disordered" evidence="1">
    <location>
        <begin position="813"/>
        <end position="869"/>
    </location>
</feature>
<feature type="domain" description="C2H2-type" evidence="2">
    <location>
        <begin position="616"/>
        <end position="640"/>
    </location>
</feature>
<accession>A0A420YG07</accession>
<dbReference type="GO" id="GO:0003700">
    <property type="term" value="F:DNA-binding transcription factor activity"/>
    <property type="evidence" value="ECO:0007669"/>
    <property type="project" value="InterPro"/>
</dbReference>
<evidence type="ECO:0000256" key="1">
    <source>
        <dbReference type="SAM" id="MobiDB-lite"/>
    </source>
</evidence>
<feature type="compositionally biased region" description="Polar residues" evidence="1">
    <location>
        <begin position="17"/>
        <end position="39"/>
    </location>
</feature>
<dbReference type="PANTHER" id="PTHR23225:SF2">
    <property type="entry name" value="AT09679P-RELATED"/>
    <property type="match status" value="1"/>
</dbReference>
<evidence type="ECO:0000313" key="4">
    <source>
        <dbReference type="Proteomes" id="UP000275385"/>
    </source>
</evidence>
<feature type="region of interest" description="Disordered" evidence="1">
    <location>
        <begin position="477"/>
        <end position="496"/>
    </location>
</feature>
<feature type="region of interest" description="Disordered" evidence="1">
    <location>
        <begin position="598"/>
        <end position="618"/>
    </location>
</feature>
<dbReference type="SMART" id="SM00355">
    <property type="entry name" value="ZnF_C2H2"/>
    <property type="match status" value="4"/>
</dbReference>
<dbReference type="EMBL" id="QVQW01000013">
    <property type="protein sequence ID" value="RKU46660.1"/>
    <property type="molecule type" value="Genomic_DNA"/>
</dbReference>
<evidence type="ECO:0000313" key="3">
    <source>
        <dbReference type="EMBL" id="RKU46660.1"/>
    </source>
</evidence>
<dbReference type="STRING" id="177199.A0A420YG07"/>
<feature type="compositionally biased region" description="Basic and acidic residues" evidence="1">
    <location>
        <begin position="324"/>
        <end position="341"/>
    </location>
</feature>
<dbReference type="PANTHER" id="PTHR23225">
    <property type="entry name" value="ZINC FINGER PROTEIN"/>
    <property type="match status" value="1"/>
</dbReference>
<feature type="domain" description="C2H2-type" evidence="2">
    <location>
        <begin position="677"/>
        <end position="708"/>
    </location>
</feature>
<feature type="compositionally biased region" description="Basic residues" evidence="1">
    <location>
        <begin position="1"/>
        <end position="11"/>
    </location>
</feature>